<dbReference type="GO" id="GO:0009252">
    <property type="term" value="P:peptidoglycan biosynthetic process"/>
    <property type="evidence" value="ECO:0007669"/>
    <property type="project" value="UniProtKB-KW"/>
</dbReference>
<keyword evidence="2" id="KW-0133">Cell shape</keyword>
<dbReference type="Gene3D" id="1.25.40.650">
    <property type="match status" value="1"/>
</dbReference>
<dbReference type="Pfam" id="PF04348">
    <property type="entry name" value="LppC"/>
    <property type="match status" value="1"/>
</dbReference>
<dbReference type="Gene3D" id="1.25.40.10">
    <property type="entry name" value="Tetratricopeptide repeat domain"/>
    <property type="match status" value="1"/>
</dbReference>
<evidence type="ECO:0000256" key="7">
    <source>
        <dbReference type="ARBA" id="ARBA00023288"/>
    </source>
</evidence>
<feature type="chain" id="PRO_5015922454" description="Penicillin-binding protein activator" evidence="8">
    <location>
        <begin position="21"/>
        <end position="621"/>
    </location>
</feature>
<dbReference type="GO" id="GO:0008360">
    <property type="term" value="P:regulation of cell shape"/>
    <property type="evidence" value="ECO:0007669"/>
    <property type="project" value="UniProtKB-KW"/>
</dbReference>
<dbReference type="InterPro" id="IPR007443">
    <property type="entry name" value="LpoA"/>
</dbReference>
<dbReference type="InterPro" id="IPR011990">
    <property type="entry name" value="TPR-like_helical_dom_sf"/>
</dbReference>
<dbReference type="GO" id="GO:0031241">
    <property type="term" value="C:periplasmic side of cell outer membrane"/>
    <property type="evidence" value="ECO:0007669"/>
    <property type="project" value="TreeGrafter"/>
</dbReference>
<keyword evidence="10" id="KW-1185">Reference proteome</keyword>
<dbReference type="EMBL" id="QDDL01000001">
    <property type="protein sequence ID" value="PVZ71882.1"/>
    <property type="molecule type" value="Genomic_DNA"/>
</dbReference>
<dbReference type="RefSeq" id="WP_116685471.1">
    <property type="nucleotide sequence ID" value="NZ_CAWNYD010000001.1"/>
</dbReference>
<feature type="signal peptide" evidence="8">
    <location>
        <begin position="1"/>
        <end position="20"/>
    </location>
</feature>
<evidence type="ECO:0000256" key="6">
    <source>
        <dbReference type="ARBA" id="ARBA00023237"/>
    </source>
</evidence>
<keyword evidence="3" id="KW-0573">Peptidoglycan synthesis</keyword>
<keyword evidence="6" id="KW-0998">Cell outer membrane</keyword>
<dbReference type="Proteomes" id="UP000244906">
    <property type="component" value="Unassembled WGS sequence"/>
</dbReference>
<dbReference type="OrthoDB" id="6708821at2"/>
<dbReference type="GO" id="GO:0030234">
    <property type="term" value="F:enzyme regulator activity"/>
    <property type="evidence" value="ECO:0007669"/>
    <property type="project" value="TreeGrafter"/>
</dbReference>
<dbReference type="Gene3D" id="3.40.50.2300">
    <property type="match status" value="2"/>
</dbReference>
<gene>
    <name evidence="9" type="ORF">DC094_02340</name>
</gene>
<keyword evidence="7" id="KW-0449">Lipoprotein</keyword>
<evidence type="ECO:0000256" key="8">
    <source>
        <dbReference type="SAM" id="SignalP"/>
    </source>
</evidence>
<dbReference type="InterPro" id="IPR028082">
    <property type="entry name" value="Peripla_BP_I"/>
</dbReference>
<sequence>MKPVSHYLPASLLVASFLLAACSSTPPAKQISAPVERFDQHSLSVEQLLLQAEKSSGSRKARWLMEASERLKQQQQLPQALEIARQIKPQMLSQPYQNQSLLLIAQLELLQGDPSQIDIYLQLLTQPALLTEQRLMLMEIRALQAEASNNLLDSLQARINLGHQLINQQAKAENYQRLWQNLSKMEAAALDAFRFQPPPDEASGWIDLRLLSNNNAADPDQFQGAWSNWQASYPAHPAKDFTPESVGKLLQAMPFMPQQIAIILPASGRTEAASKAIMRGISTAWFEQSAEQRPTLKVYDTSKQDIGLVYQQAITDGAQAVIGPLTKERVSQLAQMDLQVPVLALNYLKETLGVEVVTLDNRNDSLDSQPSQQLFQFALSPEDDTREIAEQMHFDEIERVAVLTPASSWGDRLNRAFSQEWEKLDGEVASQFRFTTDDQLSKGIRKLLKVDSSEARIRRLKRVYGRQMESRPRRRQDIDAIFIASRPQQAKLLRPLFDYYYAADIPVYATSHVNSQYQATGDGDKDLNGIRLVDLPWKYQSSPLKPVAEIYQDPRYQNLYAFGFDAYNLISQLPRFVQLEGFCSNGQTGQLCMDQDQSIHRNLVWAKYRRGHSQLREKPVN</sequence>
<evidence type="ECO:0000256" key="1">
    <source>
        <dbReference type="ARBA" id="ARBA00022729"/>
    </source>
</evidence>
<protein>
    <recommendedName>
        <fullName evidence="11">Penicillin-binding protein activator</fullName>
    </recommendedName>
</protein>
<dbReference type="PROSITE" id="PS51257">
    <property type="entry name" value="PROKAR_LIPOPROTEIN"/>
    <property type="match status" value="1"/>
</dbReference>
<name>A0A2V1H629_9GAMM</name>
<keyword evidence="4" id="KW-0472">Membrane</keyword>
<evidence type="ECO:0000256" key="4">
    <source>
        <dbReference type="ARBA" id="ARBA00023136"/>
    </source>
</evidence>
<dbReference type="AlphaFoldDB" id="A0A2V1H629"/>
<evidence type="ECO:0000313" key="9">
    <source>
        <dbReference type="EMBL" id="PVZ71882.1"/>
    </source>
</evidence>
<evidence type="ECO:0008006" key="11">
    <source>
        <dbReference type="Google" id="ProtNLM"/>
    </source>
</evidence>
<keyword evidence="5" id="KW-0564">Palmitate</keyword>
<evidence type="ECO:0000256" key="2">
    <source>
        <dbReference type="ARBA" id="ARBA00022960"/>
    </source>
</evidence>
<dbReference type="SUPFAM" id="SSF53822">
    <property type="entry name" value="Periplasmic binding protein-like I"/>
    <property type="match status" value="1"/>
</dbReference>
<comment type="caution">
    <text evidence="9">The sequence shown here is derived from an EMBL/GenBank/DDBJ whole genome shotgun (WGS) entry which is preliminary data.</text>
</comment>
<dbReference type="PANTHER" id="PTHR38038:SF1">
    <property type="entry name" value="PENICILLIN-BINDING PROTEIN ACTIVATOR LPOA"/>
    <property type="match status" value="1"/>
</dbReference>
<evidence type="ECO:0000313" key="10">
    <source>
        <dbReference type="Proteomes" id="UP000244906"/>
    </source>
</evidence>
<accession>A0A2V1H629</accession>
<keyword evidence="1 8" id="KW-0732">Signal</keyword>
<dbReference type="PANTHER" id="PTHR38038">
    <property type="entry name" value="PENICILLIN-BINDING PROTEIN ACTIVATOR LPOA"/>
    <property type="match status" value="1"/>
</dbReference>
<reference evidence="9 10" key="1">
    <citation type="submission" date="2018-04" db="EMBL/GenBank/DDBJ databases">
        <title>Thalassorhabdus spongiae gen. nov., sp. nov., isolated from a marine sponge in South-West Iceland.</title>
        <authorList>
            <person name="Knobloch S."/>
            <person name="Daussin A."/>
            <person name="Johannsson R."/>
            <person name="Marteinsson V.T."/>
        </authorList>
    </citation>
    <scope>NUCLEOTIDE SEQUENCE [LARGE SCALE GENOMIC DNA]</scope>
    <source>
        <strain evidence="9 10">Hp12</strain>
    </source>
</reference>
<proteinExistence type="predicted"/>
<dbReference type="CDD" id="cd06339">
    <property type="entry name" value="PBP1_YraM_LppC_lipoprotein-like"/>
    <property type="match status" value="1"/>
</dbReference>
<organism evidence="9 10">
    <name type="scientific">Pelagibaculum spongiae</name>
    <dbReference type="NCBI Taxonomy" id="2080658"/>
    <lineage>
        <taxon>Bacteria</taxon>
        <taxon>Pseudomonadati</taxon>
        <taxon>Pseudomonadota</taxon>
        <taxon>Gammaproteobacteria</taxon>
        <taxon>Oceanospirillales</taxon>
        <taxon>Pelagibaculum</taxon>
    </lineage>
</organism>
<evidence type="ECO:0000256" key="3">
    <source>
        <dbReference type="ARBA" id="ARBA00022984"/>
    </source>
</evidence>
<evidence type="ECO:0000256" key="5">
    <source>
        <dbReference type="ARBA" id="ARBA00023139"/>
    </source>
</evidence>